<accession>A0A9P5JZC8</accession>
<gene>
    <name evidence="1" type="ORF">DFH94DRAFT_684663</name>
</gene>
<proteinExistence type="predicted"/>
<dbReference type="EMBL" id="WHVB01000021">
    <property type="protein sequence ID" value="KAF8472218.1"/>
    <property type="molecule type" value="Genomic_DNA"/>
</dbReference>
<reference evidence="1" key="2">
    <citation type="journal article" date="2020" name="Nat. Commun.">
        <title>Large-scale genome sequencing of mycorrhizal fungi provides insights into the early evolution of symbiotic traits.</title>
        <authorList>
            <person name="Miyauchi S."/>
            <person name="Kiss E."/>
            <person name="Kuo A."/>
            <person name="Drula E."/>
            <person name="Kohler A."/>
            <person name="Sanchez-Garcia M."/>
            <person name="Morin E."/>
            <person name="Andreopoulos B."/>
            <person name="Barry K.W."/>
            <person name="Bonito G."/>
            <person name="Buee M."/>
            <person name="Carver A."/>
            <person name="Chen C."/>
            <person name="Cichocki N."/>
            <person name="Clum A."/>
            <person name="Culley D."/>
            <person name="Crous P.W."/>
            <person name="Fauchery L."/>
            <person name="Girlanda M."/>
            <person name="Hayes R.D."/>
            <person name="Keri Z."/>
            <person name="LaButti K."/>
            <person name="Lipzen A."/>
            <person name="Lombard V."/>
            <person name="Magnuson J."/>
            <person name="Maillard F."/>
            <person name="Murat C."/>
            <person name="Nolan M."/>
            <person name="Ohm R.A."/>
            <person name="Pangilinan J."/>
            <person name="Pereira M.F."/>
            <person name="Perotto S."/>
            <person name="Peter M."/>
            <person name="Pfister S."/>
            <person name="Riley R."/>
            <person name="Sitrit Y."/>
            <person name="Stielow J.B."/>
            <person name="Szollosi G."/>
            <person name="Zifcakova L."/>
            <person name="Stursova M."/>
            <person name="Spatafora J.W."/>
            <person name="Tedersoo L."/>
            <person name="Vaario L.M."/>
            <person name="Yamada A."/>
            <person name="Yan M."/>
            <person name="Wang P."/>
            <person name="Xu J."/>
            <person name="Bruns T."/>
            <person name="Baldrian P."/>
            <person name="Vilgalys R."/>
            <person name="Dunand C."/>
            <person name="Henrissat B."/>
            <person name="Grigoriev I.V."/>
            <person name="Hibbett D."/>
            <person name="Nagy L.G."/>
            <person name="Martin F.M."/>
        </authorList>
    </citation>
    <scope>NUCLEOTIDE SEQUENCE</scope>
    <source>
        <strain evidence="1">Prilba</strain>
    </source>
</reference>
<dbReference type="Proteomes" id="UP000759537">
    <property type="component" value="Unassembled WGS sequence"/>
</dbReference>
<evidence type="ECO:0000313" key="2">
    <source>
        <dbReference type="Proteomes" id="UP000759537"/>
    </source>
</evidence>
<reference evidence="1" key="1">
    <citation type="submission" date="2019-10" db="EMBL/GenBank/DDBJ databases">
        <authorList>
            <consortium name="DOE Joint Genome Institute"/>
            <person name="Kuo A."/>
            <person name="Miyauchi S."/>
            <person name="Kiss E."/>
            <person name="Drula E."/>
            <person name="Kohler A."/>
            <person name="Sanchez-Garcia M."/>
            <person name="Andreopoulos B."/>
            <person name="Barry K.W."/>
            <person name="Bonito G."/>
            <person name="Buee M."/>
            <person name="Carver A."/>
            <person name="Chen C."/>
            <person name="Cichocki N."/>
            <person name="Clum A."/>
            <person name="Culley D."/>
            <person name="Crous P.W."/>
            <person name="Fauchery L."/>
            <person name="Girlanda M."/>
            <person name="Hayes R."/>
            <person name="Keri Z."/>
            <person name="LaButti K."/>
            <person name="Lipzen A."/>
            <person name="Lombard V."/>
            <person name="Magnuson J."/>
            <person name="Maillard F."/>
            <person name="Morin E."/>
            <person name="Murat C."/>
            <person name="Nolan M."/>
            <person name="Ohm R."/>
            <person name="Pangilinan J."/>
            <person name="Pereira M."/>
            <person name="Perotto S."/>
            <person name="Peter M."/>
            <person name="Riley R."/>
            <person name="Sitrit Y."/>
            <person name="Stielow B."/>
            <person name="Szollosi G."/>
            <person name="Zifcakova L."/>
            <person name="Stursova M."/>
            <person name="Spatafora J.W."/>
            <person name="Tedersoo L."/>
            <person name="Vaario L.-M."/>
            <person name="Yamada A."/>
            <person name="Yan M."/>
            <person name="Wang P."/>
            <person name="Xu J."/>
            <person name="Bruns T."/>
            <person name="Baldrian P."/>
            <person name="Vilgalys R."/>
            <person name="Henrissat B."/>
            <person name="Grigoriev I.V."/>
            <person name="Hibbett D."/>
            <person name="Nagy L.G."/>
            <person name="Martin F.M."/>
        </authorList>
    </citation>
    <scope>NUCLEOTIDE SEQUENCE</scope>
    <source>
        <strain evidence="1">Prilba</strain>
    </source>
</reference>
<evidence type="ECO:0000313" key="1">
    <source>
        <dbReference type="EMBL" id="KAF8472218.1"/>
    </source>
</evidence>
<protein>
    <submittedName>
        <fullName evidence="1">Uncharacterized protein</fullName>
    </submittedName>
</protein>
<keyword evidence="2" id="KW-1185">Reference proteome</keyword>
<organism evidence="1 2">
    <name type="scientific">Russula ochroleuca</name>
    <dbReference type="NCBI Taxonomy" id="152965"/>
    <lineage>
        <taxon>Eukaryota</taxon>
        <taxon>Fungi</taxon>
        <taxon>Dikarya</taxon>
        <taxon>Basidiomycota</taxon>
        <taxon>Agaricomycotina</taxon>
        <taxon>Agaricomycetes</taxon>
        <taxon>Russulales</taxon>
        <taxon>Russulaceae</taxon>
        <taxon>Russula</taxon>
    </lineage>
</organism>
<dbReference type="OrthoDB" id="73875at2759"/>
<comment type="caution">
    <text evidence="1">The sequence shown here is derived from an EMBL/GenBank/DDBJ whole genome shotgun (WGS) entry which is preliminary data.</text>
</comment>
<name>A0A9P5JZC8_9AGAM</name>
<dbReference type="AlphaFoldDB" id="A0A9P5JZC8"/>
<sequence>MRTWGRRLGAFARHDSEIKSTRATFLPMGGMISPRDVGAFNQTFSLNATPGRLLRSDGLVQYEHRVSRKHRNPNISEHVGLPRSWHQYARSRQRLTTSTISVFAGREHRHKIKRRCQSLWAGLAFPRQVGSSSRRHPHVPSSPDIGATFEATGYIIPQATIVLAAMCGIASTTLFNVSVGKSLLDKEFTAANSSSTMPTATATRRDVDQFKVSPRRSLGMTPRAI</sequence>